<feature type="compositionally biased region" description="Polar residues" evidence="2">
    <location>
        <begin position="570"/>
        <end position="589"/>
    </location>
</feature>
<dbReference type="Proteomes" id="UP001150538">
    <property type="component" value="Unassembled WGS sequence"/>
</dbReference>
<feature type="compositionally biased region" description="Low complexity" evidence="2">
    <location>
        <begin position="7"/>
        <end position="17"/>
    </location>
</feature>
<feature type="region of interest" description="Disordered" evidence="2">
    <location>
        <begin position="214"/>
        <end position="277"/>
    </location>
</feature>
<name>A0A9W8DMU9_9FUNG</name>
<reference evidence="3" key="1">
    <citation type="submission" date="2022-07" db="EMBL/GenBank/DDBJ databases">
        <title>Phylogenomic reconstructions and comparative analyses of Kickxellomycotina fungi.</title>
        <authorList>
            <person name="Reynolds N.K."/>
            <person name="Stajich J.E."/>
            <person name="Barry K."/>
            <person name="Grigoriev I.V."/>
            <person name="Crous P."/>
            <person name="Smith M.E."/>
        </authorList>
    </citation>
    <scope>NUCLEOTIDE SEQUENCE</scope>
    <source>
        <strain evidence="3">NBRC 100468</strain>
    </source>
</reference>
<keyword evidence="4" id="KW-1185">Reference proteome</keyword>
<evidence type="ECO:0000313" key="3">
    <source>
        <dbReference type="EMBL" id="KAJ1910705.1"/>
    </source>
</evidence>
<protein>
    <submittedName>
        <fullName evidence="3">Uncharacterized protein</fullName>
    </submittedName>
</protein>
<sequence>MPHDRSIGGTTSSSSQSPKALNVLRPTSRMQHFTASSQSKPQAKYPNISVNVNSRDLGLDSMSTVSASSTRHGGNVRVPGGRTTNPTTPKTAAPRVASMSVTSNTSVPSRRGVNSNYTTNESSHSAGMAQMRATASTTTSTPRATNIQRLRDDSIGNRARGGHHSNTNSPISNAPTTAPLRHTSSSYSIASPHHNNVSGNGGFYKHQALASSNNSLASGSRSYPNNVKPVQTTTASSYHSNNSGEARFRDTPGSKNSRPATPTTSSASTFKTSPPIAASSHDSITALTGVMSSIQHHQPHAFAMSPFYDGGVGGNNSDCHQMMSPGSPRLGPRSSHHSNGSFHQHSQSRGSFANISESRRSYHEAMPTATPTVSEGTAVATAGYPHRASIHNPMFNSSNPPSPALATSPSSNSVISEFPGSILLPGIAVGSSTNTIPFDTIAESPPPSLNRTTAATSSSTAIPENMVVNVSRGGARILGPPAANRNRNPATSPTLTNTTTGSAASFVSGNSTSHNEPHLDHRNRNSNNDVENGVVDDDDDDDDGGGDLDSNVSNIINNNNKNKGTSNINAKTPTTTGRSRNNSVFQTTEESMEAAEARVSRKMQDLEISNKSLLAVNSQLENKIKKQKVQITELKDMLRRQVSLGGGSPGGSVGTSLLALGGGGDDDDNEREKNVERNNDNEAGGIMDAVAIAKVYEKEDRAFRRMIASLEMLIKEAKEAIEYRSIVSGGKVITTSSDDVVELLDDDAAGGSESVSGVNMTTATTRRSSSSSSSAGSGNNADGDSNTNENDHDIPQNSNTIPSSDKRIDVDKTKELVTRLVATLSSSSSSSSSSSADNNNNIISSNFEQPSGQLTATATPLPGELGNRKDNLRKILDNSNSNRKNKEIADICRELQSLLV</sequence>
<organism evidence="3 4">
    <name type="scientific">Mycoemilia scoparia</name>
    <dbReference type="NCBI Taxonomy" id="417184"/>
    <lineage>
        <taxon>Eukaryota</taxon>
        <taxon>Fungi</taxon>
        <taxon>Fungi incertae sedis</taxon>
        <taxon>Zoopagomycota</taxon>
        <taxon>Kickxellomycotina</taxon>
        <taxon>Kickxellomycetes</taxon>
        <taxon>Kickxellales</taxon>
        <taxon>Kickxellaceae</taxon>
        <taxon>Mycoemilia</taxon>
    </lineage>
</organism>
<feature type="compositionally biased region" description="Basic and acidic residues" evidence="2">
    <location>
        <begin position="670"/>
        <end position="680"/>
    </location>
</feature>
<feature type="region of interest" description="Disordered" evidence="2">
    <location>
        <begin position="749"/>
        <end position="810"/>
    </location>
</feature>
<feature type="compositionally biased region" description="Low complexity" evidence="2">
    <location>
        <begin position="79"/>
        <end position="95"/>
    </location>
</feature>
<feature type="compositionally biased region" description="Gly residues" evidence="2">
    <location>
        <begin position="644"/>
        <end position="653"/>
    </location>
</feature>
<feature type="coiled-coil region" evidence="1">
    <location>
        <begin position="603"/>
        <end position="637"/>
    </location>
</feature>
<feature type="compositionally biased region" description="Low complexity" evidence="2">
    <location>
        <begin position="825"/>
        <end position="846"/>
    </location>
</feature>
<feature type="compositionally biased region" description="Polar residues" evidence="2">
    <location>
        <begin position="337"/>
        <end position="352"/>
    </location>
</feature>
<feature type="compositionally biased region" description="Low complexity" evidence="2">
    <location>
        <begin position="548"/>
        <end position="569"/>
    </location>
</feature>
<accession>A0A9W8DMU9</accession>
<dbReference type="EMBL" id="JANBPU010000540">
    <property type="protein sequence ID" value="KAJ1910705.1"/>
    <property type="molecule type" value="Genomic_DNA"/>
</dbReference>
<feature type="compositionally biased region" description="Low complexity" evidence="2">
    <location>
        <begin position="257"/>
        <end position="275"/>
    </location>
</feature>
<feature type="compositionally biased region" description="Low complexity" evidence="2">
    <location>
        <begin position="761"/>
        <end position="787"/>
    </location>
</feature>
<feature type="compositionally biased region" description="Polar residues" evidence="2">
    <location>
        <begin position="62"/>
        <end position="72"/>
    </location>
</feature>
<feature type="region of interest" description="Disordered" evidence="2">
    <location>
        <begin position="1"/>
        <end position="22"/>
    </location>
</feature>
<feature type="region of interest" description="Disordered" evidence="2">
    <location>
        <begin position="475"/>
        <end position="598"/>
    </location>
</feature>
<evidence type="ECO:0000256" key="2">
    <source>
        <dbReference type="SAM" id="MobiDB-lite"/>
    </source>
</evidence>
<gene>
    <name evidence="3" type="ORF">H4219_006146</name>
</gene>
<dbReference type="OrthoDB" id="2555519at2759"/>
<feature type="region of interest" description="Disordered" evidence="2">
    <location>
        <begin position="440"/>
        <end position="460"/>
    </location>
</feature>
<comment type="caution">
    <text evidence="3">The sequence shown here is derived from an EMBL/GenBank/DDBJ whole genome shotgun (WGS) entry which is preliminary data.</text>
</comment>
<feature type="compositionally biased region" description="Polar residues" evidence="2">
    <location>
        <begin position="99"/>
        <end position="125"/>
    </location>
</feature>
<feature type="compositionally biased region" description="Polar residues" evidence="2">
    <location>
        <begin position="164"/>
        <end position="193"/>
    </location>
</feature>
<evidence type="ECO:0000313" key="4">
    <source>
        <dbReference type="Proteomes" id="UP001150538"/>
    </source>
</evidence>
<feature type="region of interest" description="Disordered" evidence="2">
    <location>
        <begin position="320"/>
        <end position="352"/>
    </location>
</feature>
<evidence type="ECO:0000256" key="1">
    <source>
        <dbReference type="SAM" id="Coils"/>
    </source>
</evidence>
<feature type="compositionally biased region" description="Low complexity" evidence="2">
    <location>
        <begin position="324"/>
        <end position="333"/>
    </location>
</feature>
<feature type="compositionally biased region" description="Polar residues" evidence="2">
    <location>
        <begin position="847"/>
        <end position="858"/>
    </location>
</feature>
<feature type="region of interest" description="Disordered" evidence="2">
    <location>
        <begin position="824"/>
        <end position="869"/>
    </location>
</feature>
<feature type="region of interest" description="Disordered" evidence="2">
    <location>
        <begin position="62"/>
        <end position="193"/>
    </location>
</feature>
<feature type="compositionally biased region" description="Low complexity" evidence="2">
    <location>
        <begin position="490"/>
        <end position="505"/>
    </location>
</feature>
<dbReference type="AlphaFoldDB" id="A0A9W8DMU9"/>
<feature type="compositionally biased region" description="Low complexity" evidence="2">
    <location>
        <begin position="132"/>
        <end position="145"/>
    </location>
</feature>
<feature type="region of interest" description="Disordered" evidence="2">
    <location>
        <begin position="642"/>
        <end position="682"/>
    </location>
</feature>
<proteinExistence type="predicted"/>
<feature type="compositionally biased region" description="Polar residues" evidence="2">
    <location>
        <begin position="223"/>
        <end position="244"/>
    </location>
</feature>
<feature type="compositionally biased region" description="Acidic residues" evidence="2">
    <location>
        <begin position="534"/>
        <end position="546"/>
    </location>
</feature>
<keyword evidence="1" id="KW-0175">Coiled coil</keyword>